<accession>A0A811JUF5</accession>
<protein>
    <submittedName>
        <fullName evidence="2">Uncharacterized protein</fullName>
    </submittedName>
</protein>
<proteinExistence type="predicted"/>
<comment type="caution">
    <text evidence="2">The sequence shown here is derived from an EMBL/GenBank/DDBJ whole genome shotgun (WGS) entry which is preliminary data.</text>
</comment>
<feature type="compositionally biased region" description="Basic and acidic residues" evidence="1">
    <location>
        <begin position="41"/>
        <end position="60"/>
    </location>
</feature>
<dbReference type="EMBL" id="CAJFDH010000001">
    <property type="protein sequence ID" value="CAD5207123.1"/>
    <property type="molecule type" value="Genomic_DNA"/>
</dbReference>
<organism evidence="2 3">
    <name type="scientific">Bursaphelenchus okinawaensis</name>
    <dbReference type="NCBI Taxonomy" id="465554"/>
    <lineage>
        <taxon>Eukaryota</taxon>
        <taxon>Metazoa</taxon>
        <taxon>Ecdysozoa</taxon>
        <taxon>Nematoda</taxon>
        <taxon>Chromadorea</taxon>
        <taxon>Rhabditida</taxon>
        <taxon>Tylenchina</taxon>
        <taxon>Tylenchomorpha</taxon>
        <taxon>Aphelenchoidea</taxon>
        <taxon>Aphelenchoididae</taxon>
        <taxon>Bursaphelenchus</taxon>
    </lineage>
</organism>
<feature type="compositionally biased region" description="Basic and acidic residues" evidence="1">
    <location>
        <begin position="76"/>
        <end position="94"/>
    </location>
</feature>
<keyword evidence="3" id="KW-1185">Reference proteome</keyword>
<gene>
    <name evidence="2" type="ORF">BOKJ2_LOCUS1807</name>
</gene>
<reference evidence="2" key="1">
    <citation type="submission" date="2020-09" db="EMBL/GenBank/DDBJ databases">
        <authorList>
            <person name="Kikuchi T."/>
        </authorList>
    </citation>
    <scope>NUCLEOTIDE SEQUENCE</scope>
    <source>
        <strain evidence="2">SH1</strain>
    </source>
</reference>
<name>A0A811JUF5_9BILA</name>
<evidence type="ECO:0000313" key="2">
    <source>
        <dbReference type="EMBL" id="CAD5207123.1"/>
    </source>
</evidence>
<dbReference type="AlphaFoldDB" id="A0A811JUF5"/>
<dbReference type="Proteomes" id="UP000783686">
    <property type="component" value="Unassembled WGS sequence"/>
</dbReference>
<dbReference type="Proteomes" id="UP000614601">
    <property type="component" value="Unassembled WGS sequence"/>
</dbReference>
<dbReference type="OrthoDB" id="5918365at2759"/>
<sequence length="194" mass="21763">MADDHKDTKRVSFGSSNDVRLIVYDEPNCATYTFHKKKEHPRTETPDRVLVKSENCEEPRPISPPAQLFTPPEAARTPERKMDSEVDNPFRPKDVLYNEVDPIVEAYKTKPFPPSPSGSPIPQDLTPFKNGRHVTLECGVVHSDSTHAHVNETQPLTMPEAKKTENGLSDLPPPNNVELVHLDKKKKCGCCTVQ</sequence>
<evidence type="ECO:0000256" key="1">
    <source>
        <dbReference type="SAM" id="MobiDB-lite"/>
    </source>
</evidence>
<dbReference type="EMBL" id="CAJFCW020000001">
    <property type="protein sequence ID" value="CAG9084428.1"/>
    <property type="molecule type" value="Genomic_DNA"/>
</dbReference>
<feature type="region of interest" description="Disordered" evidence="1">
    <location>
        <begin position="35"/>
        <end position="94"/>
    </location>
</feature>
<evidence type="ECO:0000313" key="3">
    <source>
        <dbReference type="Proteomes" id="UP000614601"/>
    </source>
</evidence>